<dbReference type="PATRIC" id="fig|926556.3.peg.2611"/>
<dbReference type="STRING" id="926556.Echvi_2477"/>
<evidence type="ECO:0008006" key="4">
    <source>
        <dbReference type="Google" id="ProtNLM"/>
    </source>
</evidence>
<accession>L0FXT3</accession>
<evidence type="ECO:0000313" key="3">
    <source>
        <dbReference type="Proteomes" id="UP000010796"/>
    </source>
</evidence>
<dbReference type="eggNOG" id="ENOG5032RID">
    <property type="taxonomic scope" value="Bacteria"/>
</dbReference>
<reference evidence="3" key="1">
    <citation type="submission" date="2012-02" db="EMBL/GenBank/DDBJ databases">
        <title>The complete genome of Echinicola vietnamensis DSM 17526.</title>
        <authorList>
            <person name="Lucas S."/>
            <person name="Copeland A."/>
            <person name="Lapidus A."/>
            <person name="Glavina del Rio T."/>
            <person name="Dalin E."/>
            <person name="Tice H."/>
            <person name="Bruce D."/>
            <person name="Goodwin L."/>
            <person name="Pitluck S."/>
            <person name="Peters L."/>
            <person name="Ovchinnikova G."/>
            <person name="Teshima H."/>
            <person name="Kyrpides N."/>
            <person name="Mavromatis K."/>
            <person name="Ivanova N."/>
            <person name="Brettin T."/>
            <person name="Detter J.C."/>
            <person name="Han C."/>
            <person name="Larimer F."/>
            <person name="Land M."/>
            <person name="Hauser L."/>
            <person name="Markowitz V."/>
            <person name="Cheng J.-F."/>
            <person name="Hugenholtz P."/>
            <person name="Woyke T."/>
            <person name="Wu D."/>
            <person name="Brambilla E."/>
            <person name="Klenk H.-P."/>
            <person name="Eisen J.A."/>
        </authorList>
    </citation>
    <scope>NUCLEOTIDE SEQUENCE [LARGE SCALE GENOMIC DNA]</scope>
    <source>
        <strain evidence="3">DSM 17526 / LMG 23754 / KMM 6221</strain>
    </source>
</reference>
<keyword evidence="1" id="KW-0732">Signal</keyword>
<feature type="chain" id="PRO_5003942051" description="Outer membrane protein beta-barrel domain-containing protein" evidence="1">
    <location>
        <begin position="20"/>
        <end position="178"/>
    </location>
</feature>
<protein>
    <recommendedName>
        <fullName evidence="4">Outer membrane protein beta-barrel domain-containing protein</fullName>
    </recommendedName>
</protein>
<feature type="signal peptide" evidence="1">
    <location>
        <begin position="1"/>
        <end position="19"/>
    </location>
</feature>
<dbReference type="HOGENOM" id="CLU_1508334_0_0_10"/>
<keyword evidence="3" id="KW-1185">Reference proteome</keyword>
<name>L0FXT3_ECHVK</name>
<dbReference type="EMBL" id="CP003346">
    <property type="protein sequence ID" value="AGA78724.1"/>
    <property type="molecule type" value="Genomic_DNA"/>
</dbReference>
<dbReference type="KEGG" id="evi:Echvi_2477"/>
<dbReference type="OrthoDB" id="966005at2"/>
<organism evidence="2 3">
    <name type="scientific">Echinicola vietnamensis (strain DSM 17526 / LMG 23754 / KMM 6221)</name>
    <dbReference type="NCBI Taxonomy" id="926556"/>
    <lineage>
        <taxon>Bacteria</taxon>
        <taxon>Pseudomonadati</taxon>
        <taxon>Bacteroidota</taxon>
        <taxon>Cytophagia</taxon>
        <taxon>Cytophagales</taxon>
        <taxon>Cyclobacteriaceae</taxon>
        <taxon>Echinicola</taxon>
    </lineage>
</organism>
<proteinExistence type="predicted"/>
<evidence type="ECO:0000256" key="1">
    <source>
        <dbReference type="SAM" id="SignalP"/>
    </source>
</evidence>
<dbReference type="AlphaFoldDB" id="L0FXT3"/>
<gene>
    <name evidence="2" type="ordered locus">Echvi_2477</name>
</gene>
<sequence>MRKLLVLWLFFGITFMAEAQEERFPTRAVYAELGGMGLVYSVNYDMRFHKDKMDGWGVRAGLGGYVYSDRSLFTLPVQLNKLFGKENHFFEIGAGATLVNYQETEYSVGNGSANETTDKHWHFILDMEETPSFMGTINFGYRMVPDEPGFTWRANLTPIFNQNGFWPLFAGIGFGYAF</sequence>
<dbReference type="Proteomes" id="UP000010796">
    <property type="component" value="Chromosome"/>
</dbReference>
<evidence type="ECO:0000313" key="2">
    <source>
        <dbReference type="EMBL" id="AGA78724.1"/>
    </source>
</evidence>